<gene>
    <name evidence="1" type="ORF">SE17_17500</name>
</gene>
<organism evidence="1 2">
    <name type="scientific">Kouleothrix aurantiaca</name>
    <dbReference type="NCBI Taxonomy" id="186479"/>
    <lineage>
        <taxon>Bacteria</taxon>
        <taxon>Bacillati</taxon>
        <taxon>Chloroflexota</taxon>
        <taxon>Chloroflexia</taxon>
        <taxon>Chloroflexales</taxon>
        <taxon>Roseiflexineae</taxon>
        <taxon>Roseiflexaceae</taxon>
        <taxon>Kouleothrix</taxon>
    </lineage>
</organism>
<dbReference type="AlphaFoldDB" id="A0A0P9FG54"/>
<comment type="caution">
    <text evidence="1">The sequence shown here is derived from an EMBL/GenBank/DDBJ whole genome shotgun (WGS) entry which is preliminary data.</text>
</comment>
<accession>A0A0P9FG54</accession>
<proteinExistence type="predicted"/>
<evidence type="ECO:0008006" key="3">
    <source>
        <dbReference type="Google" id="ProtNLM"/>
    </source>
</evidence>
<reference evidence="1 2" key="1">
    <citation type="submission" date="2015-09" db="EMBL/GenBank/DDBJ databases">
        <title>Draft genome sequence of Kouleothrix aurantiaca JCM 19913.</title>
        <authorList>
            <person name="Hemp J."/>
        </authorList>
    </citation>
    <scope>NUCLEOTIDE SEQUENCE [LARGE SCALE GENOMIC DNA]</scope>
    <source>
        <strain evidence="1 2">COM-B</strain>
    </source>
</reference>
<sequence>MQSVQTEPIATSADTHRQVQIAQNTQQMAEYLTPAFFPDHPDHVADCRILDMKYEVGEYCTLPYQLGPRMVIGTFRWGEVEGELPASARLIEPLGMQVYSFEQDPALPGLATALDPRRIRAALAEALPEYRDGGRELLSVRARPLRYRPGKRCTMRFDLLERDAAGALARRTLYGKAYHQLGKASSVFHEMQMLSDTDAVRSGRAILAPVVAFLPDLMLVMQGPIEGESLEMLLEGLQGNVTAGDPRGWAGVVRSAGALAAVHTSGAATDRERPIDKELKRFVKRASQAATATPDRLSLHSEGWQTWQEIRISSVLVPGSTSSP</sequence>
<keyword evidence="2" id="KW-1185">Reference proteome</keyword>
<dbReference type="EMBL" id="LJCR01000661">
    <property type="protein sequence ID" value="KPV52095.1"/>
    <property type="molecule type" value="Genomic_DNA"/>
</dbReference>
<evidence type="ECO:0000313" key="2">
    <source>
        <dbReference type="Proteomes" id="UP000050509"/>
    </source>
</evidence>
<name>A0A0P9FG54_9CHLR</name>
<dbReference type="Proteomes" id="UP000050509">
    <property type="component" value="Unassembled WGS sequence"/>
</dbReference>
<protein>
    <recommendedName>
        <fullName evidence="3">Aminoglycoside phosphotransferase domain-containing protein</fullName>
    </recommendedName>
</protein>
<evidence type="ECO:0000313" key="1">
    <source>
        <dbReference type="EMBL" id="KPV52095.1"/>
    </source>
</evidence>